<keyword evidence="2" id="KW-1185">Reference proteome</keyword>
<name>A0AAV9ZEZ4_9AGAR</name>
<reference evidence="1 2" key="1">
    <citation type="journal article" date="2024" name="J Genomics">
        <title>Draft genome sequencing and assembly of Favolaschia claudopus CIRM-BRFM 2984 isolated from oak limbs.</title>
        <authorList>
            <person name="Navarro D."/>
            <person name="Drula E."/>
            <person name="Chaduli D."/>
            <person name="Cazenave R."/>
            <person name="Ahrendt S."/>
            <person name="Wang J."/>
            <person name="Lipzen A."/>
            <person name="Daum C."/>
            <person name="Barry K."/>
            <person name="Grigoriev I.V."/>
            <person name="Favel A."/>
            <person name="Rosso M.N."/>
            <person name="Martin F."/>
        </authorList>
    </citation>
    <scope>NUCLEOTIDE SEQUENCE [LARGE SCALE GENOMIC DNA]</scope>
    <source>
        <strain evidence="1 2">CIRM-BRFM 2984</strain>
    </source>
</reference>
<gene>
    <name evidence="1" type="ORF">R3P38DRAFT_2808860</name>
</gene>
<dbReference type="Proteomes" id="UP001362999">
    <property type="component" value="Unassembled WGS sequence"/>
</dbReference>
<protein>
    <submittedName>
        <fullName evidence="1">Uncharacterized protein</fullName>
    </submittedName>
</protein>
<dbReference type="AlphaFoldDB" id="A0AAV9ZEZ4"/>
<accession>A0AAV9ZEZ4</accession>
<evidence type="ECO:0000313" key="2">
    <source>
        <dbReference type="Proteomes" id="UP001362999"/>
    </source>
</evidence>
<evidence type="ECO:0000313" key="1">
    <source>
        <dbReference type="EMBL" id="KAK6980858.1"/>
    </source>
</evidence>
<sequence>MAALAVPAPRPAAQTVPSSIHTVSLPSSLITATFTSMKSSSTSALPSKLVSSLRLVSTVNLSAPLLGSTRELRAGAVTRSLLNHRATDGMMLRGIFHIVSSITDTGLLTQFLAVMHDKLHPAAIQIIVDRLNTIYVGDFGAIFV</sequence>
<dbReference type="EMBL" id="JAWWNJ010000156">
    <property type="protein sequence ID" value="KAK6980858.1"/>
    <property type="molecule type" value="Genomic_DNA"/>
</dbReference>
<proteinExistence type="predicted"/>
<comment type="caution">
    <text evidence="1">The sequence shown here is derived from an EMBL/GenBank/DDBJ whole genome shotgun (WGS) entry which is preliminary data.</text>
</comment>
<organism evidence="1 2">
    <name type="scientific">Favolaschia claudopus</name>
    <dbReference type="NCBI Taxonomy" id="2862362"/>
    <lineage>
        <taxon>Eukaryota</taxon>
        <taxon>Fungi</taxon>
        <taxon>Dikarya</taxon>
        <taxon>Basidiomycota</taxon>
        <taxon>Agaricomycotina</taxon>
        <taxon>Agaricomycetes</taxon>
        <taxon>Agaricomycetidae</taxon>
        <taxon>Agaricales</taxon>
        <taxon>Marasmiineae</taxon>
        <taxon>Mycenaceae</taxon>
        <taxon>Favolaschia</taxon>
    </lineage>
</organism>